<protein>
    <submittedName>
        <fullName evidence="1">Uncharacterized protein</fullName>
    </submittedName>
</protein>
<dbReference type="Proteomes" id="UP000004358">
    <property type="component" value="Unassembled WGS sequence"/>
</dbReference>
<comment type="caution">
    <text evidence="1">The sequence shown here is derived from an EMBL/GenBank/DDBJ whole genome shotgun (WGS) entry which is preliminary data.</text>
</comment>
<accession>A3ZZ85</accession>
<evidence type="ECO:0000313" key="1">
    <source>
        <dbReference type="EMBL" id="EAQ78180.1"/>
    </source>
</evidence>
<name>A3ZZ85_9BACT</name>
<dbReference type="EMBL" id="AANZ01000023">
    <property type="protein sequence ID" value="EAQ78180.1"/>
    <property type="molecule type" value="Genomic_DNA"/>
</dbReference>
<gene>
    <name evidence="1" type="ORF">DSM3645_15425</name>
</gene>
<proteinExistence type="predicted"/>
<sequence length="62" mass="6869">MRSGPHWEIRYEVGYWIGEGGGKRELLVGRASFGMEAAFPLLARRATKKKIVAVRSGPIPIT</sequence>
<evidence type="ECO:0000313" key="2">
    <source>
        <dbReference type="Proteomes" id="UP000004358"/>
    </source>
</evidence>
<dbReference type="HOGENOM" id="CLU_2895027_0_0_0"/>
<organism evidence="1 2">
    <name type="scientific">Blastopirellula marina DSM 3645</name>
    <dbReference type="NCBI Taxonomy" id="314230"/>
    <lineage>
        <taxon>Bacteria</taxon>
        <taxon>Pseudomonadati</taxon>
        <taxon>Planctomycetota</taxon>
        <taxon>Planctomycetia</taxon>
        <taxon>Pirellulales</taxon>
        <taxon>Pirellulaceae</taxon>
        <taxon>Blastopirellula</taxon>
    </lineage>
</organism>
<reference evidence="1 2" key="1">
    <citation type="submission" date="2006-02" db="EMBL/GenBank/DDBJ databases">
        <authorList>
            <person name="Amann R."/>
            <person name="Ferriera S."/>
            <person name="Johnson J."/>
            <person name="Kravitz S."/>
            <person name="Halpern A."/>
            <person name="Remington K."/>
            <person name="Beeson K."/>
            <person name="Tran B."/>
            <person name="Rogers Y.-H."/>
            <person name="Friedman R."/>
            <person name="Venter J.C."/>
        </authorList>
    </citation>
    <scope>NUCLEOTIDE SEQUENCE [LARGE SCALE GENOMIC DNA]</scope>
    <source>
        <strain evidence="1 2">DSM 3645</strain>
    </source>
</reference>
<dbReference type="AlphaFoldDB" id="A3ZZ85"/>